<feature type="region of interest" description="Disordered" evidence="1">
    <location>
        <begin position="1"/>
        <end position="23"/>
    </location>
</feature>
<name>A0A3S2PTR3_ORYJA</name>
<dbReference type="Proteomes" id="UP000283210">
    <property type="component" value="Chromosome 8"/>
</dbReference>
<proteinExistence type="predicted"/>
<reference evidence="2 3" key="2">
    <citation type="submission" date="2019-01" db="EMBL/GenBank/DDBJ databases">
        <title>A chromosome length genome reference of the Java medaka (oryzias javanicus).</title>
        <authorList>
            <person name="Herpin A."/>
            <person name="Takehana Y."/>
            <person name="Naruse K."/>
            <person name="Ansai S."/>
            <person name="Kawaguchi M."/>
        </authorList>
    </citation>
    <scope>NUCLEOTIDE SEQUENCE [LARGE SCALE GENOMIC DNA]</scope>
    <source>
        <strain evidence="2">RS831</strain>
        <tissue evidence="2">Whole body</tissue>
    </source>
</reference>
<dbReference type="EMBL" id="CM012444">
    <property type="protein sequence ID" value="RVE69559.1"/>
    <property type="molecule type" value="Genomic_DNA"/>
</dbReference>
<sequence>MLLPRELRQGGGREGTSRRDPKRRTLPVNLRAYWKKRWAGPPLFSKGVSSPLYSCFHITIIFILSSNPSCEKWGA</sequence>
<accession>A0A3S2PTR3</accession>
<evidence type="ECO:0000256" key="1">
    <source>
        <dbReference type="SAM" id="MobiDB-lite"/>
    </source>
</evidence>
<protein>
    <submittedName>
        <fullName evidence="2">Uncharacterized protein</fullName>
    </submittedName>
</protein>
<organism evidence="2 3">
    <name type="scientific">Oryzias javanicus</name>
    <name type="common">Javanese ricefish</name>
    <name type="synonym">Aplocheilus javanicus</name>
    <dbReference type="NCBI Taxonomy" id="123683"/>
    <lineage>
        <taxon>Eukaryota</taxon>
        <taxon>Metazoa</taxon>
        <taxon>Chordata</taxon>
        <taxon>Craniata</taxon>
        <taxon>Vertebrata</taxon>
        <taxon>Euteleostomi</taxon>
        <taxon>Actinopterygii</taxon>
        <taxon>Neopterygii</taxon>
        <taxon>Teleostei</taxon>
        <taxon>Neoteleostei</taxon>
        <taxon>Acanthomorphata</taxon>
        <taxon>Ovalentaria</taxon>
        <taxon>Atherinomorphae</taxon>
        <taxon>Beloniformes</taxon>
        <taxon>Adrianichthyidae</taxon>
        <taxon>Oryziinae</taxon>
        <taxon>Oryzias</taxon>
    </lineage>
</organism>
<gene>
    <name evidence="2" type="ORF">OJAV_G00079210</name>
</gene>
<keyword evidence="3" id="KW-1185">Reference proteome</keyword>
<evidence type="ECO:0000313" key="3">
    <source>
        <dbReference type="Proteomes" id="UP000283210"/>
    </source>
</evidence>
<reference evidence="2 3" key="1">
    <citation type="submission" date="2018-11" db="EMBL/GenBank/DDBJ databases">
        <authorList>
            <person name="Lopez-Roques C."/>
            <person name="Donnadieu C."/>
            <person name="Bouchez O."/>
            <person name="Klopp C."/>
            <person name="Cabau C."/>
            <person name="Zahm M."/>
        </authorList>
    </citation>
    <scope>NUCLEOTIDE SEQUENCE [LARGE SCALE GENOMIC DNA]</scope>
    <source>
        <strain evidence="2">RS831</strain>
        <tissue evidence="2">Whole body</tissue>
    </source>
</reference>
<dbReference type="AlphaFoldDB" id="A0A3S2PTR3"/>
<evidence type="ECO:0000313" key="2">
    <source>
        <dbReference type="EMBL" id="RVE69559.1"/>
    </source>
</evidence>